<dbReference type="OrthoDB" id="9801810at2"/>
<feature type="domain" description="Glucose-1-phosphate adenylyltransferase/Bifunctional protein GlmU-like C-terminal hexapeptide" evidence="3">
    <location>
        <begin position="292"/>
        <end position="363"/>
    </location>
</feature>
<evidence type="ECO:0000313" key="5">
    <source>
        <dbReference type="Proteomes" id="UP000062260"/>
    </source>
</evidence>
<dbReference type="CDD" id="cd04651">
    <property type="entry name" value="LbH_G1P_AT_C"/>
    <property type="match status" value="1"/>
</dbReference>
<evidence type="ECO:0000256" key="2">
    <source>
        <dbReference type="ARBA" id="ARBA00023056"/>
    </source>
</evidence>
<dbReference type="InterPro" id="IPR029044">
    <property type="entry name" value="Nucleotide-diphossugar_trans"/>
</dbReference>
<dbReference type="InterPro" id="IPR056818">
    <property type="entry name" value="GlmU/GlgC-like_hexapep"/>
</dbReference>
<keyword evidence="5" id="KW-1185">Reference proteome</keyword>
<dbReference type="GO" id="GO:0005978">
    <property type="term" value="P:glycogen biosynthetic process"/>
    <property type="evidence" value="ECO:0007669"/>
    <property type="project" value="UniProtKB-KW"/>
</dbReference>
<dbReference type="STRING" id="128944.AWM75_01610"/>
<reference evidence="5" key="2">
    <citation type="submission" date="2016-01" db="EMBL/GenBank/DDBJ databases">
        <title>Six Aerococcus type strain genome sequencing and assembly using PacBio and Illumina Hiseq.</title>
        <authorList>
            <person name="Carkaci D."/>
            <person name="Dargis R."/>
            <person name="Nielsen X.C."/>
            <person name="Skovgaard O."/>
            <person name="Fuursted K."/>
            <person name="Christensen J.J."/>
        </authorList>
    </citation>
    <scope>NUCLEOTIDE SEQUENCE [LARGE SCALE GENOMIC DNA]</scope>
    <source>
        <strain evidence="5">CCUG42038B</strain>
    </source>
</reference>
<dbReference type="PANTHER" id="PTHR43523">
    <property type="entry name" value="GLUCOSE-1-PHOSPHATE ADENYLYLTRANSFERASE-RELATED"/>
    <property type="match status" value="1"/>
</dbReference>
<sequence length="382" mass="42435">MYRNKLTAIFSLSEKDEHMAPLTASRPIASLPFACRYRILDFSLTSISHAGVRSAGLFIGDSGRSVYDHIRSGKAWDLDTYRGGIFTYSHMHHKKALFEAASRKGNFYEDHLTFLERASAEYVFVSGSKVLANVILNDVLAELEESGAQLARLYAKVPREYVEYHPEEYIVGVGAGERLVSFAKEGVTPLYGETANFDMNMTLMRSADLIDMINKADDNGLFLDIDQLVEAYLSDYDVYAYEYKGYVANIDSIKAYYDASMDMLDAESFTKLFQTEQPIITKAQNGVPNYYGDHADIVNSQLANGSEIYGNICRSHIGRKVFVDKQAEVNDSIIFQSCQIGKGAKVSYAILDKSVVVEPGAVIEGSADKPIVIGKNQVIKAD</sequence>
<dbReference type="Gene3D" id="2.160.10.10">
    <property type="entry name" value="Hexapeptide repeat proteins"/>
    <property type="match status" value="1"/>
</dbReference>
<comment type="similarity">
    <text evidence="1">Belongs to the bacterial/plant glucose-1-phosphate adenylyltransferase family.</text>
</comment>
<dbReference type="InterPro" id="IPR011831">
    <property type="entry name" value="ADP-Glc_PPase"/>
</dbReference>
<dbReference type="NCBIfam" id="TIGR02092">
    <property type="entry name" value="glgD"/>
    <property type="match status" value="1"/>
</dbReference>
<dbReference type="Pfam" id="PF24894">
    <property type="entry name" value="Hexapep_GlmU"/>
    <property type="match status" value="1"/>
</dbReference>
<dbReference type="InterPro" id="IPR011832">
    <property type="entry name" value="GlgDAde_trans"/>
</dbReference>
<keyword evidence="4" id="KW-0808">Transferase</keyword>
<proteinExistence type="inferred from homology"/>
<evidence type="ECO:0000313" key="4">
    <source>
        <dbReference type="EMBL" id="AMB98769.1"/>
    </source>
</evidence>
<evidence type="ECO:0000256" key="1">
    <source>
        <dbReference type="ARBA" id="ARBA00010443"/>
    </source>
</evidence>
<dbReference type="GO" id="GO:0008878">
    <property type="term" value="F:glucose-1-phosphate adenylyltransferase activity"/>
    <property type="evidence" value="ECO:0007669"/>
    <property type="project" value="InterPro"/>
</dbReference>
<dbReference type="KEGG" id="auh:AWM75_01610"/>
<reference evidence="4 5" key="1">
    <citation type="journal article" date="2016" name="Genome Announc.">
        <title>Complete Genome Sequences of Aerococcus christensenii CCUG 28831T, Aerococcus sanguinicola CCUG 43001T, Aerococcus urinae CCUG 36881T, Aerococcus urinaeequi CCUG 28094T, Aerococcus urinaehominis CCUG 42038 BT, and Aerococcus viridans CCUG 4311T.</title>
        <authorList>
            <person name="Carkaci D."/>
            <person name="Dargis R."/>
            <person name="Nielsen X.C."/>
            <person name="Skovgaard O."/>
            <person name="Fuursted K."/>
            <person name="Christensen J.J."/>
        </authorList>
    </citation>
    <scope>NUCLEOTIDE SEQUENCE [LARGE SCALE GENOMIC DNA]</scope>
    <source>
        <strain evidence="4 5">CCUG42038B</strain>
    </source>
</reference>
<evidence type="ECO:0000259" key="3">
    <source>
        <dbReference type="Pfam" id="PF24894"/>
    </source>
</evidence>
<dbReference type="AlphaFoldDB" id="A0A109RGG8"/>
<dbReference type="SUPFAM" id="SSF51161">
    <property type="entry name" value="Trimeric LpxA-like enzymes"/>
    <property type="match status" value="1"/>
</dbReference>
<name>A0A109RGG8_9LACT</name>
<keyword evidence="4" id="KW-0548">Nucleotidyltransferase</keyword>
<dbReference type="InterPro" id="IPR011004">
    <property type="entry name" value="Trimer_LpxA-like_sf"/>
</dbReference>
<accession>A0A109RGG8</accession>
<keyword evidence="2" id="KW-0320">Glycogen biosynthesis</keyword>
<dbReference type="SUPFAM" id="SSF53448">
    <property type="entry name" value="Nucleotide-diphospho-sugar transferases"/>
    <property type="match status" value="1"/>
</dbReference>
<dbReference type="EMBL" id="CP014163">
    <property type="protein sequence ID" value="AMB98769.1"/>
    <property type="molecule type" value="Genomic_DNA"/>
</dbReference>
<protein>
    <submittedName>
        <fullName evidence="4">Glucose-1-phosphate adenylyltransferase</fullName>
    </submittedName>
</protein>
<dbReference type="PANTHER" id="PTHR43523:SF6">
    <property type="entry name" value="GLYCOGEN BIOSYNTHESIS PROTEIN GLGD"/>
    <property type="match status" value="1"/>
</dbReference>
<dbReference type="RefSeq" id="WP_067977455.1">
    <property type="nucleotide sequence ID" value="NZ_CP014163.1"/>
</dbReference>
<organism evidence="4 5">
    <name type="scientific">Aerococcus urinaehominis</name>
    <dbReference type="NCBI Taxonomy" id="128944"/>
    <lineage>
        <taxon>Bacteria</taxon>
        <taxon>Bacillati</taxon>
        <taxon>Bacillota</taxon>
        <taxon>Bacilli</taxon>
        <taxon>Lactobacillales</taxon>
        <taxon>Aerococcaceae</taxon>
        <taxon>Aerococcus</taxon>
    </lineage>
</organism>
<gene>
    <name evidence="4" type="ORF">AWM75_01610</name>
</gene>
<dbReference type="Proteomes" id="UP000062260">
    <property type="component" value="Chromosome"/>
</dbReference>
<dbReference type="Gene3D" id="3.90.550.10">
    <property type="entry name" value="Spore Coat Polysaccharide Biosynthesis Protein SpsA, Chain A"/>
    <property type="match status" value="1"/>
</dbReference>